<dbReference type="PROSITE" id="PS52016">
    <property type="entry name" value="TONB_DEPENDENT_REC_3"/>
    <property type="match status" value="1"/>
</dbReference>
<name>A0A171KPV6_9BURK</name>
<dbReference type="Gene3D" id="2.40.170.20">
    <property type="entry name" value="TonB-dependent receptor, beta-barrel domain"/>
    <property type="match status" value="1"/>
</dbReference>
<gene>
    <name evidence="17" type="ORF">AAV32_14015</name>
</gene>
<protein>
    <recommendedName>
        <fullName evidence="16">Secretin/TonB short N-terminal domain-containing protein</fullName>
    </recommendedName>
</protein>
<dbReference type="InterPro" id="IPR012910">
    <property type="entry name" value="Plug_dom"/>
</dbReference>
<evidence type="ECO:0000256" key="14">
    <source>
        <dbReference type="PROSITE-ProRule" id="PRU10144"/>
    </source>
</evidence>
<accession>A0A171KPV6</accession>
<dbReference type="InterPro" id="IPR010917">
    <property type="entry name" value="TonB_rcpt_CS"/>
</dbReference>
<keyword evidence="9 15" id="KW-0798">TonB box</keyword>
<comment type="subcellular location">
    <subcellularLocation>
        <location evidence="1 13">Cell outer membrane</location>
        <topology evidence="1 13">Multi-pass membrane protein</topology>
    </subcellularLocation>
</comment>
<dbReference type="Pfam" id="PF00593">
    <property type="entry name" value="TonB_dep_Rec_b-barrel"/>
    <property type="match status" value="1"/>
</dbReference>
<keyword evidence="5" id="KW-0410">Iron transport</keyword>
<evidence type="ECO:0000256" key="12">
    <source>
        <dbReference type="ARBA" id="ARBA00023237"/>
    </source>
</evidence>
<organism evidence="17 18">
    <name type="scientific">Kerstersia gyiorum</name>
    <dbReference type="NCBI Taxonomy" id="206506"/>
    <lineage>
        <taxon>Bacteria</taxon>
        <taxon>Pseudomonadati</taxon>
        <taxon>Pseudomonadota</taxon>
        <taxon>Betaproteobacteria</taxon>
        <taxon>Burkholderiales</taxon>
        <taxon>Alcaligenaceae</taxon>
        <taxon>Kerstersia</taxon>
    </lineage>
</organism>
<dbReference type="EMBL" id="LBNE01000011">
    <property type="protein sequence ID" value="KKO70923.1"/>
    <property type="molecule type" value="Genomic_DNA"/>
</dbReference>
<keyword evidence="5" id="KW-0406">Ion transport</keyword>
<evidence type="ECO:0000256" key="13">
    <source>
        <dbReference type="PROSITE-ProRule" id="PRU01360"/>
    </source>
</evidence>
<keyword evidence="8" id="KW-0408">Iron</keyword>
<evidence type="ECO:0000256" key="4">
    <source>
        <dbReference type="ARBA" id="ARBA00022452"/>
    </source>
</evidence>
<evidence type="ECO:0000256" key="6">
    <source>
        <dbReference type="ARBA" id="ARBA00022692"/>
    </source>
</evidence>
<dbReference type="InterPro" id="IPR000531">
    <property type="entry name" value="Beta-barrel_TonB"/>
</dbReference>
<evidence type="ECO:0000259" key="16">
    <source>
        <dbReference type="SMART" id="SM00965"/>
    </source>
</evidence>
<dbReference type="SUPFAM" id="SSF56935">
    <property type="entry name" value="Porins"/>
    <property type="match status" value="1"/>
</dbReference>
<evidence type="ECO:0000256" key="7">
    <source>
        <dbReference type="ARBA" id="ARBA00022729"/>
    </source>
</evidence>
<evidence type="ECO:0000256" key="1">
    <source>
        <dbReference type="ARBA" id="ARBA00004571"/>
    </source>
</evidence>
<dbReference type="PATRIC" id="fig|206506.3.peg.2984"/>
<reference evidence="17 18" key="1">
    <citation type="submission" date="2015-04" db="EMBL/GenBank/DDBJ databases">
        <title>Genome sequence of Kerstersia gyiorum CG1.</title>
        <authorList>
            <person name="Greninger A.L."/>
            <person name="Kozyreva V."/>
            <person name="Chaturvedi V."/>
        </authorList>
    </citation>
    <scope>NUCLEOTIDE SEQUENCE [LARGE SCALE GENOMIC DNA]</scope>
    <source>
        <strain evidence="17 18">CG1</strain>
    </source>
</reference>
<dbReference type="InterPro" id="IPR037066">
    <property type="entry name" value="Plug_dom_sf"/>
</dbReference>
<evidence type="ECO:0000256" key="2">
    <source>
        <dbReference type="ARBA" id="ARBA00009810"/>
    </source>
</evidence>
<evidence type="ECO:0000256" key="5">
    <source>
        <dbReference type="ARBA" id="ARBA00022496"/>
    </source>
</evidence>
<evidence type="ECO:0000256" key="3">
    <source>
        <dbReference type="ARBA" id="ARBA00022448"/>
    </source>
</evidence>
<comment type="caution">
    <text evidence="17">The sequence shown here is derived from an EMBL/GenBank/DDBJ whole genome shotgun (WGS) entry which is preliminary data.</text>
</comment>
<keyword evidence="6 13" id="KW-0812">Transmembrane</keyword>
<evidence type="ECO:0000256" key="11">
    <source>
        <dbReference type="ARBA" id="ARBA00023170"/>
    </source>
</evidence>
<dbReference type="GO" id="GO:0044718">
    <property type="term" value="P:siderophore transmembrane transport"/>
    <property type="evidence" value="ECO:0007669"/>
    <property type="project" value="TreeGrafter"/>
</dbReference>
<dbReference type="InterPro" id="IPR036942">
    <property type="entry name" value="Beta-barrel_TonB_sf"/>
</dbReference>
<dbReference type="STRING" id="206506.AAV32_14015"/>
<dbReference type="Gene3D" id="2.170.130.10">
    <property type="entry name" value="TonB-dependent receptor, plug domain"/>
    <property type="match status" value="1"/>
</dbReference>
<dbReference type="Pfam" id="PF07715">
    <property type="entry name" value="Plug"/>
    <property type="match status" value="1"/>
</dbReference>
<evidence type="ECO:0000256" key="10">
    <source>
        <dbReference type="ARBA" id="ARBA00023136"/>
    </source>
</evidence>
<sequence>MHNAHAAQAVAQADPARVNYAIPAGPLSQALIQFGRTSGSLVTVDPALTAGEHSLGVHGSYRPAEALTLLLAGTRLEAVATPEGGWRLRARPENNGRGVAELSSVEVIGQAQDAKDMPYQSALSASVLTRDDIERFRGTSVGDIFQGVPGVLVGENRNSGGLDINIRGMQGQGRVPILVDGARQETTVNRGYSGVISRSYVDPDLIGGITIEKGPVMSAQGTGATGGLVTMRTLDASDIVKDGESFGMRVRGQAIGNNSGSPVESGTPAGLFTGNFQGAAPVYRQDCLTEDICSGEYAMPDDWGYAEGMDRPGTFKPKSWSGSLAIAKRLDHVDLVAAYSQRHQGNYYAGTHGPSAWMDLSNTKKKPFYTEVYPVIQGASRFQAGERISGTNYEAKSGLLKAKIYLPADQEVELSWLRYSSSYAELMPGTIFRTENFIPITQPENSEVVANTYTSRYRWVPADNPWLDLRANLWHTRTKSTNNSPSATQVNVYNNERETYKRTGLDLSNTTTLDLARLGESQFRYGVAGQWEDVYTIPLTEDFRDKAGRNGDRKEYSAFIAWQYKPVNSLTLDAGLRYSRFHSKDDKPIIIYSNDSPYCVDADGDGKCDPLENSNRSSGSTPIVSLTWEPISGLQLYGRYAEAMRMPSLFESTSGFSFESVPDVPLKPERARNREIGLNFMGNGFLTNHDQLRLKAAYFRNFTKDYLTRTTPNAGEWGVGGEQVTADTLVMRNIDSARFHGMEFAGSYDAGVFFTEFGVTKYNEIEICYAGSYRVNECNDYGIAASYINNMIPPKWHGSLMLGTRLLQRKLTLGLRGTFMGQRTNAPEYNNDTNRAFLKIVPWHKYKVFDFFASYKVNDSVTVDFNLDNFTDRFYLDALGLGLVPAPGRTAKLGVTLQF</sequence>
<dbReference type="InterPro" id="IPR011662">
    <property type="entry name" value="Secretin/TonB_short_N"/>
</dbReference>
<dbReference type="GO" id="GO:0009279">
    <property type="term" value="C:cell outer membrane"/>
    <property type="evidence" value="ECO:0007669"/>
    <property type="project" value="UniProtKB-SubCell"/>
</dbReference>
<dbReference type="InterPro" id="IPR039426">
    <property type="entry name" value="TonB-dep_rcpt-like"/>
</dbReference>
<evidence type="ECO:0000313" key="18">
    <source>
        <dbReference type="Proteomes" id="UP000078084"/>
    </source>
</evidence>
<dbReference type="AlphaFoldDB" id="A0A171KPV6"/>
<keyword evidence="18" id="KW-1185">Reference proteome</keyword>
<keyword evidence="7" id="KW-0732">Signal</keyword>
<evidence type="ECO:0000256" key="15">
    <source>
        <dbReference type="RuleBase" id="RU003357"/>
    </source>
</evidence>
<keyword evidence="11" id="KW-0675">Receptor</keyword>
<evidence type="ECO:0000313" key="17">
    <source>
        <dbReference type="EMBL" id="KKO70923.1"/>
    </source>
</evidence>
<proteinExistence type="inferred from homology"/>
<feature type="domain" description="Secretin/TonB short N-terminal" evidence="16">
    <location>
        <begin position="40"/>
        <end position="91"/>
    </location>
</feature>
<comment type="similarity">
    <text evidence="2 13 15">Belongs to the TonB-dependent receptor family.</text>
</comment>
<feature type="short sequence motif" description="TonB C-terminal box" evidence="14">
    <location>
        <begin position="882"/>
        <end position="899"/>
    </location>
</feature>
<keyword evidence="12 13" id="KW-0998">Cell outer membrane</keyword>
<dbReference type="Proteomes" id="UP000078084">
    <property type="component" value="Unassembled WGS sequence"/>
</dbReference>
<dbReference type="Gene3D" id="3.55.50.30">
    <property type="match status" value="1"/>
</dbReference>
<keyword evidence="10 13" id="KW-0472">Membrane</keyword>
<keyword evidence="4 13" id="KW-1134">Transmembrane beta strand</keyword>
<dbReference type="SMART" id="SM00965">
    <property type="entry name" value="STN"/>
    <property type="match status" value="1"/>
</dbReference>
<dbReference type="PROSITE" id="PS01156">
    <property type="entry name" value="TONB_DEPENDENT_REC_2"/>
    <property type="match status" value="1"/>
</dbReference>
<evidence type="ECO:0000256" key="8">
    <source>
        <dbReference type="ARBA" id="ARBA00023004"/>
    </source>
</evidence>
<dbReference type="GO" id="GO:0015344">
    <property type="term" value="F:siderophore uptake transmembrane transporter activity"/>
    <property type="evidence" value="ECO:0007669"/>
    <property type="project" value="TreeGrafter"/>
</dbReference>
<evidence type="ECO:0000256" key="9">
    <source>
        <dbReference type="ARBA" id="ARBA00023077"/>
    </source>
</evidence>
<keyword evidence="3 13" id="KW-0813">Transport</keyword>
<dbReference type="PANTHER" id="PTHR30069:SF41">
    <property type="entry name" value="HEME_HEMOPEXIN UTILIZATION PROTEIN C"/>
    <property type="match status" value="1"/>
</dbReference>
<dbReference type="PANTHER" id="PTHR30069">
    <property type="entry name" value="TONB-DEPENDENT OUTER MEMBRANE RECEPTOR"/>
    <property type="match status" value="1"/>
</dbReference>